<gene>
    <name evidence="9" type="ORF">H696_01248</name>
</gene>
<dbReference type="PROSITE" id="PS50222">
    <property type="entry name" value="EF_HAND_2"/>
    <property type="match status" value="1"/>
</dbReference>
<dbReference type="SMART" id="SM00054">
    <property type="entry name" value="EFh"/>
    <property type="match status" value="2"/>
</dbReference>
<comment type="similarity">
    <text evidence="1">Belongs to the recoverin family.</text>
</comment>
<dbReference type="InterPro" id="IPR002048">
    <property type="entry name" value="EF_hand_dom"/>
</dbReference>
<dbReference type="PANTHER" id="PTHR23055">
    <property type="entry name" value="CALCIUM BINDING PROTEINS"/>
    <property type="match status" value="1"/>
</dbReference>
<dbReference type="STRING" id="691883.A0A058ZBQ6"/>
<evidence type="ECO:0000256" key="6">
    <source>
        <dbReference type="ARBA" id="ARBA00023288"/>
    </source>
</evidence>
<dbReference type="AlphaFoldDB" id="A0A058ZBQ6"/>
<sequence>MGVRSSKLSSEQINEIQPSTKFTVEELTDWHRSFLNDHPSGFLKESHFIVMYSQFFSPAGSSGATNPGTGSTSRRSRLQAAAQGRTNPGVRLFAARVFASFDREGRGIVTFKDLIHGFSIATRGTIEEKLEWAFRIYDVDRDQMIGREEMLQVVTAIYQMAGYSPGYSSAGPSVGSFGSSGGGAETDELSFDEDTTSFGGAVGPGGGPATGAGSGMTGEGSLGEPSTYTRPISIMDQLAFHENTPDKRVDQIFERFDLVRYLIPAWPGGLRP</sequence>
<keyword evidence="3" id="KW-0479">Metal-binding</keyword>
<dbReference type="Proteomes" id="UP000030693">
    <property type="component" value="Unassembled WGS sequence"/>
</dbReference>
<evidence type="ECO:0000313" key="9">
    <source>
        <dbReference type="EMBL" id="KCV71829.1"/>
    </source>
</evidence>
<evidence type="ECO:0000313" key="10">
    <source>
        <dbReference type="Proteomes" id="UP000030693"/>
    </source>
</evidence>
<evidence type="ECO:0000256" key="5">
    <source>
        <dbReference type="ARBA" id="ARBA00022837"/>
    </source>
</evidence>
<evidence type="ECO:0000259" key="8">
    <source>
        <dbReference type="PROSITE" id="PS50222"/>
    </source>
</evidence>
<keyword evidence="2" id="KW-0519">Myristate</keyword>
<dbReference type="OrthoDB" id="191686at2759"/>
<dbReference type="PROSITE" id="PS00018">
    <property type="entry name" value="EF_HAND_1"/>
    <property type="match status" value="1"/>
</dbReference>
<feature type="compositionally biased region" description="Gly residues" evidence="7">
    <location>
        <begin position="200"/>
        <end position="221"/>
    </location>
</feature>
<evidence type="ECO:0000256" key="2">
    <source>
        <dbReference type="ARBA" id="ARBA00022707"/>
    </source>
</evidence>
<accession>A0A058ZBQ6</accession>
<keyword evidence="6" id="KW-0449">Lipoprotein</keyword>
<feature type="compositionally biased region" description="Polar residues" evidence="7">
    <location>
        <begin position="59"/>
        <end position="73"/>
    </location>
</feature>
<dbReference type="PRINTS" id="PR00450">
    <property type="entry name" value="RECOVERIN"/>
</dbReference>
<evidence type="ECO:0000256" key="3">
    <source>
        <dbReference type="ARBA" id="ARBA00022723"/>
    </source>
</evidence>
<protein>
    <recommendedName>
        <fullName evidence="8">EF-hand domain-containing protein</fullName>
    </recommendedName>
</protein>
<dbReference type="Gene3D" id="1.10.238.10">
    <property type="entry name" value="EF-hand"/>
    <property type="match status" value="1"/>
</dbReference>
<dbReference type="CDD" id="cd00051">
    <property type="entry name" value="EFh"/>
    <property type="match status" value="1"/>
</dbReference>
<evidence type="ECO:0000256" key="4">
    <source>
        <dbReference type="ARBA" id="ARBA00022737"/>
    </source>
</evidence>
<keyword evidence="10" id="KW-1185">Reference proteome</keyword>
<proteinExistence type="inferred from homology"/>
<feature type="domain" description="EF-hand" evidence="8">
    <location>
        <begin position="125"/>
        <end position="160"/>
    </location>
</feature>
<dbReference type="PANTHER" id="PTHR23055:SF178">
    <property type="entry name" value="NEUROCALCIN HOMOLOG"/>
    <property type="match status" value="1"/>
</dbReference>
<organism evidence="9">
    <name type="scientific">Fonticula alba</name>
    <name type="common">Slime mold</name>
    <dbReference type="NCBI Taxonomy" id="691883"/>
    <lineage>
        <taxon>Eukaryota</taxon>
        <taxon>Rotosphaerida</taxon>
        <taxon>Fonticulaceae</taxon>
        <taxon>Fonticula</taxon>
    </lineage>
</organism>
<name>A0A058ZBQ6_FONAL</name>
<dbReference type="GeneID" id="20525973"/>
<feature type="region of interest" description="Disordered" evidence="7">
    <location>
        <begin position="194"/>
        <end position="228"/>
    </location>
</feature>
<feature type="region of interest" description="Disordered" evidence="7">
    <location>
        <begin position="59"/>
        <end position="84"/>
    </location>
</feature>
<dbReference type="RefSeq" id="XP_009493407.1">
    <property type="nucleotide sequence ID" value="XM_009495132.1"/>
</dbReference>
<dbReference type="InterPro" id="IPR018247">
    <property type="entry name" value="EF_Hand_1_Ca_BS"/>
</dbReference>
<dbReference type="GO" id="GO:0005509">
    <property type="term" value="F:calcium ion binding"/>
    <property type="evidence" value="ECO:0007669"/>
    <property type="project" value="InterPro"/>
</dbReference>
<dbReference type="InterPro" id="IPR011992">
    <property type="entry name" value="EF-hand-dom_pair"/>
</dbReference>
<reference evidence="9" key="1">
    <citation type="submission" date="2013-04" db="EMBL/GenBank/DDBJ databases">
        <title>The Genome Sequence of Fonticula alba ATCC 38817.</title>
        <authorList>
            <consortium name="The Broad Institute Genomics Platform"/>
            <person name="Russ C."/>
            <person name="Cuomo C."/>
            <person name="Burger G."/>
            <person name="Gray M.W."/>
            <person name="Holland P.W.H."/>
            <person name="King N."/>
            <person name="Lang F.B.F."/>
            <person name="Roger A.J."/>
            <person name="Ruiz-Trillo I."/>
            <person name="Brown M."/>
            <person name="Walker B."/>
            <person name="Young S."/>
            <person name="Zeng Q."/>
            <person name="Gargeya S."/>
            <person name="Fitzgerald M."/>
            <person name="Haas B."/>
            <person name="Abouelleil A."/>
            <person name="Allen A.W."/>
            <person name="Alvarado L."/>
            <person name="Arachchi H.M."/>
            <person name="Berlin A.M."/>
            <person name="Chapman S.B."/>
            <person name="Gainer-Dewar J."/>
            <person name="Goldberg J."/>
            <person name="Griggs A."/>
            <person name="Gujja S."/>
            <person name="Hansen M."/>
            <person name="Howarth C."/>
            <person name="Imamovic A."/>
            <person name="Ireland A."/>
            <person name="Larimer J."/>
            <person name="McCowan C."/>
            <person name="Murphy C."/>
            <person name="Pearson M."/>
            <person name="Poon T.W."/>
            <person name="Priest M."/>
            <person name="Roberts A."/>
            <person name="Saif S."/>
            <person name="Shea T."/>
            <person name="Sisk P."/>
            <person name="Sykes S."/>
            <person name="Wortman J."/>
            <person name="Nusbaum C."/>
            <person name="Birren B."/>
        </authorList>
    </citation>
    <scope>NUCLEOTIDE SEQUENCE [LARGE SCALE GENOMIC DNA]</scope>
    <source>
        <strain evidence="9">ATCC 38817</strain>
    </source>
</reference>
<keyword evidence="4" id="KW-0677">Repeat</keyword>
<dbReference type="SUPFAM" id="SSF47473">
    <property type="entry name" value="EF-hand"/>
    <property type="match status" value="1"/>
</dbReference>
<keyword evidence="5" id="KW-0106">Calcium</keyword>
<dbReference type="eggNOG" id="KOG0044">
    <property type="taxonomic scope" value="Eukaryota"/>
</dbReference>
<evidence type="ECO:0000256" key="1">
    <source>
        <dbReference type="ARBA" id="ARBA00006049"/>
    </source>
</evidence>
<dbReference type="EMBL" id="KB932202">
    <property type="protein sequence ID" value="KCV71829.1"/>
    <property type="molecule type" value="Genomic_DNA"/>
</dbReference>
<evidence type="ECO:0000256" key="7">
    <source>
        <dbReference type="SAM" id="MobiDB-lite"/>
    </source>
</evidence>
<dbReference type="InterPro" id="IPR028846">
    <property type="entry name" value="Recoverin"/>
</dbReference>